<dbReference type="PROSITE" id="PS51318">
    <property type="entry name" value="TAT"/>
    <property type="match status" value="1"/>
</dbReference>
<evidence type="ECO:0000256" key="1">
    <source>
        <dbReference type="SAM" id="Phobius"/>
    </source>
</evidence>
<dbReference type="Proteomes" id="UP000542776">
    <property type="component" value="Unassembled WGS sequence"/>
</dbReference>
<dbReference type="RefSeq" id="WP_183198437.1">
    <property type="nucleotide sequence ID" value="NZ_JACIEK010000001.1"/>
</dbReference>
<dbReference type="InterPro" id="IPR006311">
    <property type="entry name" value="TAT_signal"/>
</dbReference>
<dbReference type="EMBL" id="JACIEK010000001">
    <property type="protein sequence ID" value="MBB3997177.1"/>
    <property type="molecule type" value="Genomic_DNA"/>
</dbReference>
<proteinExistence type="predicted"/>
<accession>A0A7W6E9E8</accession>
<keyword evidence="1" id="KW-0812">Transmembrane</keyword>
<keyword evidence="3" id="KW-1185">Reference proteome</keyword>
<keyword evidence="1" id="KW-1133">Transmembrane helix</keyword>
<evidence type="ECO:0000313" key="2">
    <source>
        <dbReference type="EMBL" id="MBB3997177.1"/>
    </source>
</evidence>
<organism evidence="2 3">
    <name type="scientific">Aureimonas pseudogalii</name>
    <dbReference type="NCBI Taxonomy" id="1744844"/>
    <lineage>
        <taxon>Bacteria</taxon>
        <taxon>Pseudomonadati</taxon>
        <taxon>Pseudomonadota</taxon>
        <taxon>Alphaproteobacteria</taxon>
        <taxon>Hyphomicrobiales</taxon>
        <taxon>Aurantimonadaceae</taxon>
        <taxon>Aureimonas</taxon>
    </lineage>
</organism>
<gene>
    <name evidence="2" type="ORF">GGR04_000998</name>
</gene>
<reference evidence="2 3" key="1">
    <citation type="submission" date="2020-08" db="EMBL/GenBank/DDBJ databases">
        <title>Genomic Encyclopedia of Type Strains, Phase IV (KMG-IV): sequencing the most valuable type-strain genomes for metagenomic binning, comparative biology and taxonomic classification.</title>
        <authorList>
            <person name="Goeker M."/>
        </authorList>
    </citation>
    <scope>NUCLEOTIDE SEQUENCE [LARGE SCALE GENOMIC DNA]</scope>
    <source>
        <strain evidence="2 3">DSM 102238</strain>
    </source>
</reference>
<feature type="transmembrane region" description="Helical" evidence="1">
    <location>
        <begin position="16"/>
        <end position="35"/>
    </location>
</feature>
<dbReference type="AlphaFoldDB" id="A0A7W6E9E8"/>
<sequence length="129" mass="13980">MASTTLSRRGFLGHSFGAYALATSAGGLTAGISMMQMTADRHGSLFAAWVQAAEDNDYPKGSAPADAADREARYQAATQAERQALTDLLRFKPLTLEENAARIAHLRRTSWNGCCADDWEIELLLDSLT</sequence>
<keyword evidence="1" id="KW-0472">Membrane</keyword>
<evidence type="ECO:0000313" key="3">
    <source>
        <dbReference type="Proteomes" id="UP000542776"/>
    </source>
</evidence>
<comment type="caution">
    <text evidence="2">The sequence shown here is derived from an EMBL/GenBank/DDBJ whole genome shotgun (WGS) entry which is preliminary data.</text>
</comment>
<name>A0A7W6E9E8_9HYPH</name>
<protein>
    <submittedName>
        <fullName evidence="2">Uncharacterized protein</fullName>
    </submittedName>
</protein>